<protein>
    <recommendedName>
        <fullName evidence="3">ATP-grasp domain-containing protein</fullName>
    </recommendedName>
</protein>
<dbReference type="InterPro" id="IPR013815">
    <property type="entry name" value="ATP_grasp_subdomain_1"/>
</dbReference>
<dbReference type="SUPFAM" id="SSF56059">
    <property type="entry name" value="Glutathione synthetase ATP-binding domain-like"/>
    <property type="match status" value="1"/>
</dbReference>
<evidence type="ECO:0008006" key="3">
    <source>
        <dbReference type="Google" id="ProtNLM"/>
    </source>
</evidence>
<sequence>MKLSIAKGVHLVESGDFEPADHWYSRALNSNLHPLVSYFLNLSNQQILERYVRLNPGANAEALQKIVDYTPKYFKWAGTDLMHVVNSSGKKKLVVIETNSCPSGQKSMPLPEYNVESGGYYKLMSETFKPIVDDHEETGALALIYDKNPMENVGYAAAIADIFGEPVYLAEFKSDETPSVKFIDNKLHIADENGELIPIRAAFRYVTQHPWDRIPRKSKTLLLNPIEACLAGGRNKSVAYEAYRDFNTAFEQDGLKINTPQTMLNVALEDLHTYFEKLGGNMVIKVPDSNAGQGVYTVTSQKEFDRAYKALQANPDDRYLIQELIKSNADSELGDAFYHVGTLPDTKGRSFAFDARMMIHSTANGLRPLAIYSRKSKYPLNQPLPSDLDSWEIYGTNLSIKNTDGWSYDDVRLILFDIKNFGILGLGLDELIEGFIQSCMAVYTIDHQAKKMFD</sequence>
<accession>A0ABY7WMH3</accession>
<gene>
    <name evidence="1" type="ORF">PQ465_10605</name>
</gene>
<dbReference type="EMBL" id="CP117880">
    <property type="protein sequence ID" value="WDF70806.1"/>
    <property type="molecule type" value="Genomic_DNA"/>
</dbReference>
<organism evidence="1 2">
    <name type="scientific">Sphingobacterium oryzagri</name>
    <dbReference type="NCBI Taxonomy" id="3025669"/>
    <lineage>
        <taxon>Bacteria</taxon>
        <taxon>Pseudomonadati</taxon>
        <taxon>Bacteroidota</taxon>
        <taxon>Sphingobacteriia</taxon>
        <taxon>Sphingobacteriales</taxon>
        <taxon>Sphingobacteriaceae</taxon>
        <taxon>Sphingobacterium</taxon>
    </lineage>
</organism>
<reference evidence="1 2" key="1">
    <citation type="submission" date="2023-02" db="EMBL/GenBank/DDBJ databases">
        <title>Genome sequence of Sphingobacterium sp. KACC 22765.</title>
        <authorList>
            <person name="Kim S."/>
            <person name="Heo J."/>
            <person name="Kwon S.-W."/>
        </authorList>
    </citation>
    <scope>NUCLEOTIDE SEQUENCE [LARGE SCALE GENOMIC DNA]</scope>
    <source>
        <strain evidence="1 2">KACC 22765</strain>
    </source>
</reference>
<evidence type="ECO:0000313" key="1">
    <source>
        <dbReference type="EMBL" id="WDF70806.1"/>
    </source>
</evidence>
<proteinExistence type="predicted"/>
<evidence type="ECO:0000313" key="2">
    <source>
        <dbReference type="Proteomes" id="UP001221558"/>
    </source>
</evidence>
<name>A0ABY7WMH3_9SPHI</name>
<keyword evidence="2" id="KW-1185">Reference proteome</keyword>
<dbReference type="RefSeq" id="WP_274269510.1">
    <property type="nucleotide sequence ID" value="NZ_CP117880.1"/>
</dbReference>
<dbReference type="Gene3D" id="3.30.1490.20">
    <property type="entry name" value="ATP-grasp fold, A domain"/>
    <property type="match status" value="1"/>
</dbReference>
<dbReference type="Proteomes" id="UP001221558">
    <property type="component" value="Chromosome"/>
</dbReference>